<dbReference type="EMBL" id="MGFQ01000031">
    <property type="protein sequence ID" value="OGM08979.1"/>
    <property type="molecule type" value="Genomic_DNA"/>
</dbReference>
<gene>
    <name evidence="1" type="ORF">A2Z67_06045</name>
</gene>
<protein>
    <recommendedName>
        <fullName evidence="3">Replication protein</fullName>
    </recommendedName>
</protein>
<evidence type="ECO:0000313" key="1">
    <source>
        <dbReference type="EMBL" id="OGM08979.1"/>
    </source>
</evidence>
<evidence type="ECO:0000313" key="2">
    <source>
        <dbReference type="Proteomes" id="UP000176939"/>
    </source>
</evidence>
<reference evidence="1 2" key="1">
    <citation type="journal article" date="2016" name="Nat. Commun.">
        <title>Thousands of microbial genomes shed light on interconnected biogeochemical processes in an aquifer system.</title>
        <authorList>
            <person name="Anantharaman K."/>
            <person name="Brown C.T."/>
            <person name="Hug L.A."/>
            <person name="Sharon I."/>
            <person name="Castelle C.J."/>
            <person name="Probst A.J."/>
            <person name="Thomas B.C."/>
            <person name="Singh A."/>
            <person name="Wilkins M.J."/>
            <person name="Karaoz U."/>
            <person name="Brodie E.L."/>
            <person name="Williams K.H."/>
            <person name="Hubbard S.S."/>
            <person name="Banfield J.F."/>
        </authorList>
    </citation>
    <scope>NUCLEOTIDE SEQUENCE [LARGE SCALE GENOMIC DNA]</scope>
</reference>
<dbReference type="AlphaFoldDB" id="A0A1F7X2N5"/>
<evidence type="ECO:0008006" key="3">
    <source>
        <dbReference type="Google" id="ProtNLM"/>
    </source>
</evidence>
<organism evidence="1 2">
    <name type="scientific">Candidatus Woesebacteria bacterium RBG_13_36_22</name>
    <dbReference type="NCBI Taxonomy" id="1802478"/>
    <lineage>
        <taxon>Bacteria</taxon>
        <taxon>Candidatus Woeseibacteriota</taxon>
    </lineage>
</organism>
<proteinExistence type="predicted"/>
<name>A0A1F7X2N5_9BACT</name>
<accession>A0A1F7X2N5</accession>
<sequence>MPAETQLLYFHFILRADDDGIVESYPVLKLLGIASDNYKLLIAKGYIRELNADQVIIITDWLEHNSIRADRKVNSIYLPLMQNKFPELPFIEPKPRSDVKDNSKRLCLPSTDSPRTEEVKLSKVKKSKVKLVADNPPTQNDIIKYINDNNYNVDGEYFYQYFTESNWIDSKGNSVYNWKQKIITWSKGNKNGTVKKDSWDDPKYN</sequence>
<dbReference type="Proteomes" id="UP000176939">
    <property type="component" value="Unassembled WGS sequence"/>
</dbReference>
<comment type="caution">
    <text evidence="1">The sequence shown here is derived from an EMBL/GenBank/DDBJ whole genome shotgun (WGS) entry which is preliminary data.</text>
</comment>